<dbReference type="AlphaFoldDB" id="A0A6A9QD40"/>
<accession>A0A6A9QD40</accession>
<gene>
    <name evidence="1" type="ORF">D1867_00165</name>
</gene>
<protein>
    <submittedName>
        <fullName evidence="1">Uncharacterized protein</fullName>
    </submittedName>
</protein>
<organism evidence="1 2">
    <name type="scientific">Acidianus infernus</name>
    <dbReference type="NCBI Taxonomy" id="12915"/>
    <lineage>
        <taxon>Archaea</taxon>
        <taxon>Thermoproteota</taxon>
        <taxon>Thermoprotei</taxon>
        <taxon>Sulfolobales</taxon>
        <taxon>Sulfolobaceae</taxon>
        <taxon>Acidianus</taxon>
    </lineage>
</organism>
<evidence type="ECO:0000313" key="2">
    <source>
        <dbReference type="Proteomes" id="UP000440125"/>
    </source>
</evidence>
<dbReference type="EMBL" id="WFIY01000004">
    <property type="protein sequence ID" value="MUM63703.1"/>
    <property type="molecule type" value="Genomic_DNA"/>
</dbReference>
<comment type="caution">
    <text evidence="1">The sequence shown here is derived from an EMBL/GenBank/DDBJ whole genome shotgun (WGS) entry which is preliminary data.</text>
</comment>
<reference evidence="1 2" key="1">
    <citation type="submission" date="2019-10" db="EMBL/GenBank/DDBJ databases">
        <title>Genome Sequences from Six Type Strain Members of the Archaeal Family Sulfolobaceae: Acidianus ambivalens, Acidianus infernus, Metallosphaera prunae, Stygiolobus azoricus, Sulfolobus metallicus, and Sulfurisphaera ohwakuensis.</title>
        <authorList>
            <person name="Counts J.A."/>
            <person name="Kelly R.M."/>
        </authorList>
    </citation>
    <scope>NUCLEOTIDE SEQUENCE [LARGE SCALE GENOMIC DNA]</scope>
    <source>
        <strain evidence="1 2">DSM 3191</strain>
    </source>
</reference>
<sequence>MNTTDRNSKIIPHSKSSGYYVVDGISLLPILEKEIRVDEEVELRRIEPKSPLVNSVSSIANDICGISTPPMVTYTIEDAMKKKLKVPNFSRKLEYDGIYGKPDIITVEGDIIELKSTTRKSPSDLTMCKGSIQSMIYGVLKVMSDKEKVHYPRLYVAVGYYKRSNDFTAILNRIEIYTVNIKIEGLSLLNNVMTQYKAEYILNKLKSKVIKKHKASIPAIPVRP</sequence>
<proteinExistence type="predicted"/>
<dbReference type="RefSeq" id="WP_155862296.1">
    <property type="nucleotide sequence ID" value="NZ_WFIY01000004.1"/>
</dbReference>
<dbReference type="Proteomes" id="UP000440125">
    <property type="component" value="Unassembled WGS sequence"/>
</dbReference>
<name>A0A6A9QD40_ACIIN</name>
<keyword evidence="2" id="KW-1185">Reference proteome</keyword>
<evidence type="ECO:0000313" key="1">
    <source>
        <dbReference type="EMBL" id="MUM63703.1"/>
    </source>
</evidence>